<protein>
    <submittedName>
        <fullName evidence="2">Uncharacterized protein</fullName>
    </submittedName>
</protein>
<evidence type="ECO:0000313" key="4">
    <source>
        <dbReference type="Proteomes" id="UP000182444"/>
    </source>
</evidence>
<keyword evidence="1" id="KW-1133">Transmembrane helix</keyword>
<dbReference type="VEuPathDB" id="FungiDB:YALI1_E10233g"/>
<dbReference type="OrthoDB" id="4088242at2759"/>
<feature type="transmembrane region" description="Helical" evidence="1">
    <location>
        <begin position="43"/>
        <end position="69"/>
    </location>
</feature>
<accession>A0A1H6Q3R1</accession>
<keyword evidence="1" id="KW-0472">Membrane</keyword>
<reference evidence="2 4" key="1">
    <citation type="journal article" date="2016" name="PLoS ONE">
        <title>Sequence Assembly of Yarrowia lipolytica Strain W29/CLIB89 Shows Transposable Element Diversity.</title>
        <authorList>
            <person name="Magnan C."/>
            <person name="Yu J."/>
            <person name="Chang I."/>
            <person name="Jahn E."/>
            <person name="Kanomata Y."/>
            <person name="Wu J."/>
            <person name="Zeller M."/>
            <person name="Oakes M."/>
            <person name="Baldi P."/>
            <person name="Sandmeyer S."/>
        </authorList>
    </citation>
    <scope>NUCLEOTIDE SEQUENCE [LARGE SCALE GENOMIC DNA]</scope>
    <source>
        <strain evidence="2">CLIB89</strain>
        <strain evidence="4">CLIB89(W29)</strain>
    </source>
</reference>
<dbReference type="AlphaFoldDB" id="A0A1H6Q3R1"/>
<evidence type="ECO:0000313" key="3">
    <source>
        <dbReference type="EMBL" id="RDW23106.1"/>
    </source>
</evidence>
<dbReference type="EMBL" id="KZ859113">
    <property type="protein sequence ID" value="RDW23106.1"/>
    <property type="molecule type" value="Genomic_DNA"/>
</dbReference>
<feature type="transmembrane region" description="Helical" evidence="1">
    <location>
        <begin position="229"/>
        <end position="249"/>
    </location>
</feature>
<dbReference type="KEGG" id="yli:2912487"/>
<keyword evidence="1" id="KW-0812">Transmembrane</keyword>
<proteinExistence type="predicted"/>
<feature type="transmembrane region" description="Helical" evidence="1">
    <location>
        <begin position="89"/>
        <end position="109"/>
    </location>
</feature>
<dbReference type="EMBL" id="CP017557">
    <property type="protein sequence ID" value="AOW05125.1"/>
    <property type="molecule type" value="Genomic_DNA"/>
</dbReference>
<feature type="transmembrane region" description="Helical" evidence="1">
    <location>
        <begin position="160"/>
        <end position="181"/>
    </location>
</feature>
<dbReference type="GeneID" id="2912487"/>
<dbReference type="Proteomes" id="UP000182444">
    <property type="component" value="Chromosome 1E"/>
</dbReference>
<sequence>MSYSAIPSEPTDSAPGVVAVPQPSSPKAGLIQNFIFLQVKKSIAIAVVVLVSQGASLNATLEGVLILATSILPFWTPPMWTPNMAPHKFTAIVFYACWLLQLGVQFLCLDFNPSNQFSKVLQISALNLVTGFLGNQIKYSQAYFVKRLYPADQQIKATKYAFLFAFLYPQVLESVLVALYLNVTFLPAWTLEGFRAAAYLYFAADLYFRYPVESESGVTAWNDSSLYSFYKTELASVWKGILFYYYFFLQFL</sequence>
<organism evidence="2 4">
    <name type="scientific">Yarrowia lipolytica</name>
    <name type="common">Candida lipolytica</name>
    <dbReference type="NCBI Taxonomy" id="4952"/>
    <lineage>
        <taxon>Eukaryota</taxon>
        <taxon>Fungi</taxon>
        <taxon>Dikarya</taxon>
        <taxon>Ascomycota</taxon>
        <taxon>Saccharomycotina</taxon>
        <taxon>Dipodascomycetes</taxon>
        <taxon>Dipodascales</taxon>
        <taxon>Dipodascales incertae sedis</taxon>
        <taxon>Yarrowia</taxon>
    </lineage>
</organism>
<evidence type="ECO:0000313" key="2">
    <source>
        <dbReference type="EMBL" id="AOW05125.1"/>
    </source>
</evidence>
<dbReference type="RefSeq" id="XP_503694.1">
    <property type="nucleotide sequence ID" value="XM_503694.1"/>
</dbReference>
<dbReference type="Proteomes" id="UP000256601">
    <property type="component" value="Unassembled WGS sequence"/>
</dbReference>
<name>A0A1H6Q3R1_YARLL</name>
<reference evidence="3 5" key="2">
    <citation type="submission" date="2018-07" db="EMBL/GenBank/DDBJ databases">
        <title>Draft Genome Assemblies for Five Robust Yarrowia lipolytica Strains Exhibiting High Lipid Production and Pentose Sugar Utilization and Sugar Alcohol Secretion from Undetoxified Lignocellulosic Biomass Hydrolysates.</title>
        <authorList>
            <consortium name="DOE Joint Genome Institute"/>
            <person name="Walker C."/>
            <person name="Ryu S."/>
            <person name="Na H."/>
            <person name="Zane M."/>
            <person name="LaButti K."/>
            <person name="Lipzen A."/>
            <person name="Haridas S."/>
            <person name="Barry K."/>
            <person name="Grigoriev I.V."/>
            <person name="Quarterman J."/>
            <person name="Slininger P."/>
            <person name="Dien B."/>
            <person name="Trinh C.T."/>
        </authorList>
    </citation>
    <scope>NUCLEOTIDE SEQUENCE [LARGE SCALE GENOMIC DNA]</scope>
    <source>
        <strain evidence="3 5">YB392</strain>
    </source>
</reference>
<gene>
    <name evidence="3" type="ORF">B0I71DRAFT_136487</name>
    <name evidence="2" type="ORF">YALI1_E10233g</name>
</gene>
<dbReference type="VEuPathDB" id="FungiDB:YALI0_E08382g"/>
<evidence type="ECO:0000313" key="5">
    <source>
        <dbReference type="Proteomes" id="UP000256601"/>
    </source>
</evidence>
<evidence type="ECO:0000256" key="1">
    <source>
        <dbReference type="SAM" id="Phobius"/>
    </source>
</evidence>